<sequence length="67" mass="7860">MNRDQFIASLRRHARKKKIFFSLNTRKGKGSHYIVTVGDFWTTVQYDLDEGSMRRCLKQLNISPADL</sequence>
<evidence type="ECO:0008006" key="3">
    <source>
        <dbReference type="Google" id="ProtNLM"/>
    </source>
</evidence>
<comment type="caution">
    <text evidence="1">The sequence shown here is derived from an EMBL/GenBank/DDBJ whole genome shotgun (WGS) entry which is preliminary data.</text>
</comment>
<organism evidence="1 2">
    <name type="scientific">Labrys wisconsinensis</name>
    <dbReference type="NCBI Taxonomy" id="425677"/>
    <lineage>
        <taxon>Bacteria</taxon>
        <taxon>Pseudomonadati</taxon>
        <taxon>Pseudomonadota</taxon>
        <taxon>Alphaproteobacteria</taxon>
        <taxon>Hyphomicrobiales</taxon>
        <taxon>Xanthobacteraceae</taxon>
        <taxon>Labrys</taxon>
    </lineage>
</organism>
<evidence type="ECO:0000313" key="2">
    <source>
        <dbReference type="Proteomes" id="UP001242480"/>
    </source>
</evidence>
<protein>
    <recommendedName>
        <fullName evidence="3">YcfA</fullName>
    </recommendedName>
</protein>
<dbReference type="Proteomes" id="UP001242480">
    <property type="component" value="Unassembled WGS sequence"/>
</dbReference>
<name>A0ABU0JH77_9HYPH</name>
<reference evidence="1 2" key="1">
    <citation type="submission" date="2023-07" db="EMBL/GenBank/DDBJ databases">
        <title>Genomic Encyclopedia of Type Strains, Phase IV (KMG-IV): sequencing the most valuable type-strain genomes for metagenomic binning, comparative biology and taxonomic classification.</title>
        <authorList>
            <person name="Goeker M."/>
        </authorList>
    </citation>
    <scope>NUCLEOTIDE SEQUENCE [LARGE SCALE GENOMIC DNA]</scope>
    <source>
        <strain evidence="1 2">DSM 19619</strain>
    </source>
</reference>
<dbReference type="EMBL" id="JAUSVX010000013">
    <property type="protein sequence ID" value="MDQ0472831.1"/>
    <property type="molecule type" value="Genomic_DNA"/>
</dbReference>
<keyword evidence="2" id="KW-1185">Reference proteome</keyword>
<accession>A0ABU0JH77</accession>
<proteinExistence type="predicted"/>
<gene>
    <name evidence="1" type="ORF">QO011_005861</name>
</gene>
<evidence type="ECO:0000313" key="1">
    <source>
        <dbReference type="EMBL" id="MDQ0472831.1"/>
    </source>
</evidence>